<dbReference type="Pfam" id="PF08029">
    <property type="entry name" value="HisG_C"/>
    <property type="match status" value="1"/>
</dbReference>
<dbReference type="Gene3D" id="3.40.190.10">
    <property type="entry name" value="Periplasmic binding protein-like II"/>
    <property type="match status" value="2"/>
</dbReference>
<organism evidence="10 11">
    <name type="scientific">Pythium insidiosum</name>
    <name type="common">Pythiosis disease agent</name>
    <dbReference type="NCBI Taxonomy" id="114742"/>
    <lineage>
        <taxon>Eukaryota</taxon>
        <taxon>Sar</taxon>
        <taxon>Stramenopiles</taxon>
        <taxon>Oomycota</taxon>
        <taxon>Peronosporomycetes</taxon>
        <taxon>Pythiales</taxon>
        <taxon>Pythiaceae</taxon>
        <taxon>Pythium</taxon>
    </lineage>
</organism>
<dbReference type="SUPFAM" id="SSF53850">
    <property type="entry name" value="Periplasmic binding protein-like II"/>
    <property type="match status" value="1"/>
</dbReference>
<evidence type="ECO:0000256" key="6">
    <source>
        <dbReference type="ARBA" id="ARBA00022679"/>
    </source>
</evidence>
<dbReference type="Pfam" id="PF01634">
    <property type="entry name" value="HisG"/>
    <property type="match status" value="1"/>
</dbReference>
<dbReference type="InterPro" id="IPR013820">
    <property type="entry name" value="ATP_PRibTrfase_cat"/>
</dbReference>
<keyword evidence="5" id="KW-0328">Glycosyltransferase</keyword>
<dbReference type="InterPro" id="IPR020621">
    <property type="entry name" value="ATP-PRT_HisG_long"/>
</dbReference>
<dbReference type="GO" id="GO:0000287">
    <property type="term" value="F:magnesium ion binding"/>
    <property type="evidence" value="ECO:0007669"/>
    <property type="project" value="InterPro"/>
</dbReference>
<dbReference type="GO" id="GO:0003879">
    <property type="term" value="F:ATP phosphoribosyltransferase activity"/>
    <property type="evidence" value="ECO:0007669"/>
    <property type="project" value="UniProtKB-EC"/>
</dbReference>
<dbReference type="PANTHER" id="PTHR21403:SF8">
    <property type="entry name" value="ATP PHOSPHORIBOSYLTRANSFERASE"/>
    <property type="match status" value="1"/>
</dbReference>
<dbReference type="InterPro" id="IPR015867">
    <property type="entry name" value="N-reg_PII/ATP_PRibTrfase_C"/>
</dbReference>
<dbReference type="InterPro" id="IPR013115">
    <property type="entry name" value="HisG_C"/>
</dbReference>
<evidence type="ECO:0000259" key="8">
    <source>
        <dbReference type="Pfam" id="PF01634"/>
    </source>
</evidence>
<keyword evidence="7" id="KW-0368">Histidine biosynthesis</keyword>
<evidence type="ECO:0000256" key="4">
    <source>
        <dbReference type="ARBA" id="ARBA00022605"/>
    </source>
</evidence>
<sequence>MDAGPAWCMATIEPRVASLTHFTVNSSAAMNMNAPNDDNLLFAVPKKGRLHDKILKLLEGAGLDYYRPSRVDIAVCSSLPVTLVFLPAADIATFVGEGKLDIGITGQDIVAESETTVTELMPLGFGRCRLAVQAPIASGITSAAQLAGKRIVTSFPVVAEQFFQRFEAGEKTKIRYVSGSVEAACGLGLADGIVDLVETGTTMRAAGLEIVDTILETQAVLIANPKTTKTALVKKIHQRILGYITATKYKMVTYNISRDKVDDAKRITPGRRSPTVNTLTNGDFSISAMVEKANVSDIMDQLHEIGATDILLLDIENCRV</sequence>
<feature type="domain" description="Histidine biosynthesis HisG C-terminal" evidence="9">
    <location>
        <begin position="246"/>
        <end position="317"/>
    </location>
</feature>
<evidence type="ECO:0000256" key="3">
    <source>
        <dbReference type="ARBA" id="ARBA00011946"/>
    </source>
</evidence>
<dbReference type="InterPro" id="IPR011322">
    <property type="entry name" value="N-reg_PII-like_a/b"/>
</dbReference>
<comment type="pathway">
    <text evidence="2">Amino-acid biosynthesis; L-histidine biosynthesis; L-histidine from 5-phospho-alpha-D-ribose 1-diphosphate: step 1/9.</text>
</comment>
<dbReference type="FunFam" id="3.40.190.10:FF:000123">
    <property type="entry name" value="HIS1p ATP phosphoribosyltransferase"/>
    <property type="match status" value="1"/>
</dbReference>
<dbReference type="Gene3D" id="3.30.70.120">
    <property type="match status" value="1"/>
</dbReference>
<protein>
    <recommendedName>
        <fullName evidence="3">ATP phosphoribosyltransferase</fullName>
        <ecNumber evidence="3">2.4.2.17</ecNumber>
    </recommendedName>
</protein>
<reference evidence="10" key="1">
    <citation type="submission" date="2021-12" db="EMBL/GenBank/DDBJ databases">
        <title>Prjna785345.</title>
        <authorList>
            <person name="Rujirawat T."/>
            <person name="Krajaejun T."/>
        </authorList>
    </citation>
    <scope>NUCLEOTIDE SEQUENCE</scope>
    <source>
        <strain evidence="10">Pi057C3</strain>
    </source>
</reference>
<dbReference type="SUPFAM" id="SSF54913">
    <property type="entry name" value="GlnB-like"/>
    <property type="match status" value="1"/>
</dbReference>
<keyword evidence="6" id="KW-0808">Transferase</keyword>
<dbReference type="InterPro" id="IPR018198">
    <property type="entry name" value="ATP_PRibTrfase_CS"/>
</dbReference>
<evidence type="ECO:0000256" key="5">
    <source>
        <dbReference type="ARBA" id="ARBA00022676"/>
    </source>
</evidence>
<dbReference type="EC" id="2.4.2.17" evidence="3"/>
<evidence type="ECO:0000313" key="11">
    <source>
        <dbReference type="Proteomes" id="UP001209570"/>
    </source>
</evidence>
<evidence type="ECO:0000313" key="10">
    <source>
        <dbReference type="EMBL" id="KAJ0403954.1"/>
    </source>
</evidence>
<dbReference type="GO" id="GO:0005737">
    <property type="term" value="C:cytoplasm"/>
    <property type="evidence" value="ECO:0007669"/>
    <property type="project" value="InterPro"/>
</dbReference>
<dbReference type="EMBL" id="JAKCXM010000072">
    <property type="protein sequence ID" value="KAJ0403954.1"/>
    <property type="molecule type" value="Genomic_DNA"/>
</dbReference>
<dbReference type="InterPro" id="IPR001348">
    <property type="entry name" value="ATP_PRibTrfase_HisG"/>
</dbReference>
<comment type="catalytic activity">
    <reaction evidence="1">
        <text>1-(5-phospho-beta-D-ribosyl)-ATP + diphosphate = 5-phospho-alpha-D-ribose 1-diphosphate + ATP</text>
        <dbReference type="Rhea" id="RHEA:18473"/>
        <dbReference type="ChEBI" id="CHEBI:30616"/>
        <dbReference type="ChEBI" id="CHEBI:33019"/>
        <dbReference type="ChEBI" id="CHEBI:58017"/>
        <dbReference type="ChEBI" id="CHEBI:73183"/>
        <dbReference type="EC" id="2.4.2.17"/>
    </reaction>
</comment>
<dbReference type="PANTHER" id="PTHR21403">
    <property type="entry name" value="ATP PHOSPHORIBOSYLTRANSFERASE ATP-PRTASE"/>
    <property type="match status" value="1"/>
</dbReference>
<keyword evidence="4" id="KW-0028">Amino-acid biosynthesis</keyword>
<dbReference type="NCBIfam" id="TIGR00070">
    <property type="entry name" value="hisG"/>
    <property type="match status" value="1"/>
</dbReference>
<proteinExistence type="inferred from homology"/>
<evidence type="ECO:0000256" key="2">
    <source>
        <dbReference type="ARBA" id="ARBA00004667"/>
    </source>
</evidence>
<dbReference type="PROSITE" id="PS01316">
    <property type="entry name" value="ATP_P_PHORIBOSYLTR"/>
    <property type="match status" value="1"/>
</dbReference>
<keyword evidence="11" id="KW-1185">Reference proteome</keyword>
<dbReference type="NCBIfam" id="TIGR03455">
    <property type="entry name" value="HisG_C-term"/>
    <property type="match status" value="1"/>
</dbReference>
<gene>
    <name evidence="10" type="ORF">P43SY_009447</name>
</gene>
<dbReference type="HAMAP" id="MF_00079">
    <property type="entry name" value="HisG_Long"/>
    <property type="match status" value="1"/>
</dbReference>
<name>A0AAD5Q8B7_PYTIN</name>
<feature type="domain" description="ATP phosphoribosyltransferase catalytic" evidence="8">
    <location>
        <begin position="88"/>
        <end position="240"/>
    </location>
</feature>
<evidence type="ECO:0000259" key="9">
    <source>
        <dbReference type="Pfam" id="PF08029"/>
    </source>
</evidence>
<dbReference type="AlphaFoldDB" id="A0AAD5Q8B7"/>
<dbReference type="GO" id="GO:0000105">
    <property type="term" value="P:L-histidine biosynthetic process"/>
    <property type="evidence" value="ECO:0007669"/>
    <property type="project" value="UniProtKB-KW"/>
</dbReference>
<evidence type="ECO:0000256" key="1">
    <source>
        <dbReference type="ARBA" id="ARBA00000915"/>
    </source>
</evidence>
<accession>A0AAD5Q8B7</accession>
<evidence type="ECO:0000256" key="7">
    <source>
        <dbReference type="ARBA" id="ARBA00023102"/>
    </source>
</evidence>
<dbReference type="Proteomes" id="UP001209570">
    <property type="component" value="Unassembled WGS sequence"/>
</dbReference>
<comment type="caution">
    <text evidence="10">The sequence shown here is derived from an EMBL/GenBank/DDBJ whole genome shotgun (WGS) entry which is preliminary data.</text>
</comment>